<sequence length="247" mass="28258">MSEYFKQTWNLVNEYFHSNQIDPSKYVDHELIRAHLKACQKSTPKGVSISKKGNRLYLRFKTSNKSATADNSCNESFTRDGCINALAKALAVFEKLKEIESESEFWSWYESEIKGTVSLENDIITIDDAIEIVKNNYINGYDKCGRDRSDKRLRTNTLANYHLTYGKHFEKLNPKLHLTGENIISELNRNWGQLIVSISGSQTLCSKGFRNAYTGVLKLLRDTRLDGELTKVTKQGESISITLDKRN</sequence>
<reference evidence="1" key="1">
    <citation type="submission" date="2016-10" db="EMBL/GenBank/DDBJ databases">
        <title>CRISPR-Cas defence system in Roseofilum reptotaenium: evidence of a bacteriophage-cyanobacterium arms race in the coral black band disease.</title>
        <authorList>
            <person name="Buerger P."/>
            <person name="Wood-Charlson E.M."/>
            <person name="Weynberg K.D."/>
            <person name="Willis B."/>
            <person name="Van Oppen M.J."/>
        </authorList>
    </citation>
    <scope>NUCLEOTIDE SEQUENCE [LARGE SCALE GENOMIC DNA]</scope>
    <source>
        <strain evidence="1">AO1-A</strain>
    </source>
</reference>
<gene>
    <name evidence="1" type="ORF">BI308_14455</name>
</gene>
<comment type="caution">
    <text evidence="1">The sequence shown here is derived from an EMBL/GenBank/DDBJ whole genome shotgun (WGS) entry which is preliminary data.</text>
</comment>
<organism evidence="1 2">
    <name type="scientific">Roseofilum reptotaenium AO1-A</name>
    <dbReference type="NCBI Taxonomy" id="1925591"/>
    <lineage>
        <taxon>Bacteria</taxon>
        <taxon>Bacillati</taxon>
        <taxon>Cyanobacteriota</taxon>
        <taxon>Cyanophyceae</taxon>
        <taxon>Desertifilales</taxon>
        <taxon>Desertifilaceae</taxon>
        <taxon>Roseofilum</taxon>
    </lineage>
</organism>
<accession>A0A1L9QQI5</accession>
<dbReference type="Proteomes" id="UP000183940">
    <property type="component" value="Unassembled WGS sequence"/>
</dbReference>
<evidence type="ECO:0000313" key="1">
    <source>
        <dbReference type="EMBL" id="OJJ24909.1"/>
    </source>
</evidence>
<protein>
    <submittedName>
        <fullName evidence="1">Uncharacterized protein</fullName>
    </submittedName>
</protein>
<evidence type="ECO:0000313" key="2">
    <source>
        <dbReference type="Proteomes" id="UP000183940"/>
    </source>
</evidence>
<dbReference type="AlphaFoldDB" id="A0A1L9QQI5"/>
<dbReference type="EMBL" id="MLAW01000024">
    <property type="protein sequence ID" value="OJJ24909.1"/>
    <property type="molecule type" value="Genomic_DNA"/>
</dbReference>
<keyword evidence="2" id="KW-1185">Reference proteome</keyword>
<name>A0A1L9QQI5_9CYAN</name>
<proteinExistence type="predicted"/>
<dbReference type="STRING" id="1925591.BI308_14455"/>